<evidence type="ECO:0000256" key="1">
    <source>
        <dbReference type="SAM" id="MobiDB-lite"/>
    </source>
</evidence>
<name>A0ABN8M3S1_9CNID</name>
<dbReference type="Proteomes" id="UP001159427">
    <property type="component" value="Unassembled WGS sequence"/>
</dbReference>
<comment type="caution">
    <text evidence="3">The sequence shown here is derived from an EMBL/GenBank/DDBJ whole genome shotgun (WGS) entry which is preliminary data.</text>
</comment>
<accession>A0ABN8M3S1</accession>
<dbReference type="InterPro" id="IPR045266">
    <property type="entry name" value="DOH_DOMON"/>
</dbReference>
<feature type="region of interest" description="Disordered" evidence="1">
    <location>
        <begin position="338"/>
        <end position="365"/>
    </location>
</feature>
<gene>
    <name evidence="3" type="ORF">PEVE_00022121</name>
</gene>
<evidence type="ECO:0000313" key="4">
    <source>
        <dbReference type="Proteomes" id="UP001159427"/>
    </source>
</evidence>
<dbReference type="EMBL" id="CALNXI010000296">
    <property type="protein sequence ID" value="CAH3024254.1"/>
    <property type="molecule type" value="Genomic_DNA"/>
</dbReference>
<keyword evidence="4" id="KW-1185">Reference proteome</keyword>
<evidence type="ECO:0000313" key="3">
    <source>
        <dbReference type="EMBL" id="CAH3024254.1"/>
    </source>
</evidence>
<evidence type="ECO:0000259" key="2">
    <source>
        <dbReference type="Pfam" id="PF03351"/>
    </source>
</evidence>
<dbReference type="CDD" id="cd09631">
    <property type="entry name" value="DOMON_DOH"/>
    <property type="match status" value="1"/>
</dbReference>
<feature type="region of interest" description="Disordered" evidence="1">
    <location>
        <begin position="1037"/>
        <end position="1060"/>
    </location>
</feature>
<dbReference type="InterPro" id="IPR005018">
    <property type="entry name" value="DOMON_domain"/>
</dbReference>
<proteinExistence type="predicted"/>
<reference evidence="3 4" key="1">
    <citation type="submission" date="2022-05" db="EMBL/GenBank/DDBJ databases">
        <authorList>
            <consortium name="Genoscope - CEA"/>
            <person name="William W."/>
        </authorList>
    </citation>
    <scope>NUCLEOTIDE SEQUENCE [LARGE SCALE GENOMIC DNA]</scope>
</reference>
<sequence>MSFGFLGGAFGIGGSVKAGNQRSTGETQGEREDQKKTSYTYTVHAMGPAATNPVVSQKLLSYNSTWALIDRGPHEAYIPIWELLRNLGGSNDDAAQVLKATWDEDEEKKKEVSKELKKFYDKRRKKEDVRIELQELSKEYQGRVFCSLQADGVNNFVEIRIARGTFVDAKRDRNRKTEPDMYSIGQSPPPLDSSQDYHLVMATEEEGHTFLHFQRAANTGDAKDIQFTDNAEVFFVWALHSSFDATNSSVYPFHERKGSSEFKQLIQIGGASIKQSMESEAILKSATLDPVCTLPSADDFELKQKPPHGRASETNFISVSQIDRNQERVEEIHYPRGKDLLTHSPNSNSGLGEISPREKTTLGDDIGTTEDKIKLASKNEGDLLTGPCWKMKTYKMKCEIVNLPSDALTQCKEQIKQLQDQINALGASTERNALLDELELKEKIGRIMLEIAEVENQTFIHRQEDIRMLNNEISTMKDSKDKRILLQKLQAVAHLGLTEDLKQMISPRELKLEALNLVQSHITDVAELAKYLNQNSGAAEVIESAGLINVKRRLGPDIEVLCALVAKKVDISKEWVRNLLKKAPTFHKLTRLRFNELKGCCQGAERGEINDVYQIILQYINGHGERHPADLPDGTIVEENRKRKAADKQDLTEAQTLLEEAKKLAGKNQSELSRKIAEIAKILNLPDEWWSQQEMGEQFLERLSQMIKDCSSALEAAEQYESEVDVITKASGGRALCGIYHSEYGTPQPAECQLLKVPTTANFASPVKRNDFRCISFCKEGLATNYVEKLTNLSCRTNLCASGFNGMISLTADAGSQREEEEEVVDCVETFYTTASTLYYFRYNEKSFRFDREALRLSSACTKEALHIVRNAEHISSDLQEYARDFLRRYGSHFPVGIQTLGGIFFIIADVETQSKTDEKTLQKFAKDHLEAKMSIHFLSEKFGIGGNATHAAEDRVQHTEENITARFSYRKMSMGPPANPATFHKLLSYNSNWALIDRGNLQTANIPVWELLEDLGGVFEDVAIVLKETWAKDEQERKSDWDERRKRKQEEEDMERAKDELERIRETHLREEHHDITDGVFPTNTDKPFYDKKMRRTKAYETAIKLILKNPRKNFCQIQRSWSGYTLKCWTSSSLKDPKFESGNGECVLFFSKTFFIWKRNIPGHE</sequence>
<feature type="domain" description="DOMON" evidence="2">
    <location>
        <begin position="180"/>
        <end position="239"/>
    </location>
</feature>
<organism evidence="3 4">
    <name type="scientific">Porites evermanni</name>
    <dbReference type="NCBI Taxonomy" id="104178"/>
    <lineage>
        <taxon>Eukaryota</taxon>
        <taxon>Metazoa</taxon>
        <taxon>Cnidaria</taxon>
        <taxon>Anthozoa</taxon>
        <taxon>Hexacorallia</taxon>
        <taxon>Scleractinia</taxon>
        <taxon>Fungiina</taxon>
        <taxon>Poritidae</taxon>
        <taxon>Porites</taxon>
    </lineage>
</organism>
<dbReference type="Pfam" id="PF03351">
    <property type="entry name" value="DOMON"/>
    <property type="match status" value="1"/>
</dbReference>
<feature type="region of interest" description="Disordered" evidence="1">
    <location>
        <begin position="17"/>
        <end position="36"/>
    </location>
</feature>
<feature type="compositionally biased region" description="Polar residues" evidence="1">
    <location>
        <begin position="18"/>
        <end position="27"/>
    </location>
</feature>
<protein>
    <recommendedName>
        <fullName evidence="2">DOMON domain-containing protein</fullName>
    </recommendedName>
</protein>